<protein>
    <recommendedName>
        <fullName evidence="3">DUF3243 domain-containing protein</fullName>
    </recommendedName>
</protein>
<evidence type="ECO:0000313" key="2">
    <source>
        <dbReference type="Proteomes" id="UP000677918"/>
    </source>
</evidence>
<accession>A0A8J4H304</accession>
<dbReference type="InterPro" id="IPR038292">
    <property type="entry name" value="YmfJ/YflH_sf"/>
</dbReference>
<organism evidence="1 2">
    <name type="scientific">Xylanibacillus composti</name>
    <dbReference type="NCBI Taxonomy" id="1572762"/>
    <lineage>
        <taxon>Bacteria</taxon>
        <taxon>Bacillati</taxon>
        <taxon>Bacillota</taxon>
        <taxon>Bacilli</taxon>
        <taxon>Bacillales</taxon>
        <taxon>Paenibacillaceae</taxon>
        <taxon>Xylanibacillus</taxon>
    </lineage>
</organism>
<sequence length="83" mass="9593">MSTVLETFDKWKAFLAERVNQAQASGMGEDMIAKLAFQIGEFLEDKVDPKNGEERLLQQLWQVGTEEERKTMARMMVKLVDQK</sequence>
<dbReference type="Pfam" id="PF11588">
    <property type="entry name" value="DUF3243"/>
    <property type="match status" value="1"/>
</dbReference>
<reference evidence="1" key="1">
    <citation type="submission" date="2021-04" db="EMBL/GenBank/DDBJ databases">
        <title>Draft genome sequence of Xylanibacillus composti strain K13.</title>
        <authorList>
            <person name="Uke A."/>
            <person name="Chhe C."/>
            <person name="Baramee S."/>
            <person name="Kosugi A."/>
        </authorList>
    </citation>
    <scope>NUCLEOTIDE SEQUENCE</scope>
    <source>
        <strain evidence="1">K13</strain>
    </source>
</reference>
<keyword evidence="2" id="KW-1185">Reference proteome</keyword>
<gene>
    <name evidence="1" type="ORF">XYCOK13_14000</name>
</gene>
<proteinExistence type="predicted"/>
<dbReference type="Proteomes" id="UP000677918">
    <property type="component" value="Unassembled WGS sequence"/>
</dbReference>
<dbReference type="InterPro" id="IPR024702">
    <property type="entry name" value="Uncharacterised_YmfJ"/>
</dbReference>
<dbReference type="PIRSF" id="PIRSF004764">
    <property type="entry name" value="YmfJ"/>
    <property type="match status" value="1"/>
</dbReference>
<dbReference type="InterPro" id="IPR021637">
    <property type="entry name" value="DUF3243"/>
</dbReference>
<comment type="caution">
    <text evidence="1">The sequence shown here is derived from an EMBL/GenBank/DDBJ whole genome shotgun (WGS) entry which is preliminary data.</text>
</comment>
<evidence type="ECO:0008006" key="3">
    <source>
        <dbReference type="Google" id="ProtNLM"/>
    </source>
</evidence>
<name>A0A8J4H304_9BACL</name>
<dbReference type="Gene3D" id="1.10.760.20">
    <property type="entry name" value="Protein of unknown function DUF3243"/>
    <property type="match status" value="1"/>
</dbReference>
<dbReference type="EMBL" id="BOVK01000016">
    <property type="protein sequence ID" value="GIQ68576.1"/>
    <property type="molecule type" value="Genomic_DNA"/>
</dbReference>
<evidence type="ECO:0000313" key="1">
    <source>
        <dbReference type="EMBL" id="GIQ68576.1"/>
    </source>
</evidence>
<dbReference type="AlphaFoldDB" id="A0A8J4H304"/>
<dbReference type="RefSeq" id="WP_213411167.1">
    <property type="nucleotide sequence ID" value="NZ_BOVK01000016.1"/>
</dbReference>